<dbReference type="EMBL" id="DSJL01000001">
    <property type="protein sequence ID" value="HEF64183.1"/>
    <property type="molecule type" value="Genomic_DNA"/>
</dbReference>
<dbReference type="PROSITE" id="PS51318">
    <property type="entry name" value="TAT"/>
    <property type="match status" value="1"/>
</dbReference>
<dbReference type="InterPro" id="IPR006311">
    <property type="entry name" value="TAT_signal"/>
</dbReference>
<dbReference type="AlphaFoldDB" id="A0A7C2B533"/>
<gene>
    <name evidence="1" type="ORF">ENP47_01000</name>
</gene>
<organism evidence="1">
    <name type="scientific">Thermomicrobium roseum</name>
    <dbReference type="NCBI Taxonomy" id="500"/>
    <lineage>
        <taxon>Bacteria</taxon>
        <taxon>Pseudomonadati</taxon>
        <taxon>Thermomicrobiota</taxon>
        <taxon>Thermomicrobia</taxon>
        <taxon>Thermomicrobiales</taxon>
        <taxon>Thermomicrobiaceae</taxon>
        <taxon>Thermomicrobium</taxon>
    </lineage>
</organism>
<accession>A0A7C2B533</accession>
<proteinExistence type="predicted"/>
<evidence type="ECO:0000313" key="1">
    <source>
        <dbReference type="EMBL" id="HEF64183.1"/>
    </source>
</evidence>
<comment type="caution">
    <text evidence="1">The sequence shown here is derived from an EMBL/GenBank/DDBJ whole genome shotgun (WGS) entry which is preliminary data.</text>
</comment>
<reference evidence="1" key="1">
    <citation type="journal article" date="2020" name="mSystems">
        <title>Genome- and Community-Level Interaction Insights into Carbon Utilization and Element Cycling Functions of Hydrothermarchaeota in Hydrothermal Sediment.</title>
        <authorList>
            <person name="Zhou Z."/>
            <person name="Liu Y."/>
            <person name="Xu W."/>
            <person name="Pan J."/>
            <person name="Luo Z.H."/>
            <person name="Li M."/>
        </authorList>
    </citation>
    <scope>NUCLEOTIDE SEQUENCE [LARGE SCALE GENOMIC DNA]</scope>
    <source>
        <strain evidence="1">SpSt-222</strain>
    </source>
</reference>
<name>A0A7C2B533_THERO</name>
<protein>
    <submittedName>
        <fullName evidence="1">Uncharacterized protein</fullName>
    </submittedName>
</protein>
<dbReference type="InterPro" id="IPR025673">
    <property type="entry name" value="PCYCGC"/>
</dbReference>
<dbReference type="Pfam" id="PF13798">
    <property type="entry name" value="PCYCGC"/>
    <property type="match status" value="1"/>
</dbReference>
<dbReference type="PROSITE" id="PS51257">
    <property type="entry name" value="PROKAR_LIPOPROTEIN"/>
    <property type="match status" value="1"/>
</dbReference>
<sequence length="109" mass="12248">MTNRWTITRRRFLIGLATLPILAACGRGSSSDDSELVAWPSQDRWPPIFYQASPEAQEAYRYAAAHPEILQYFPCYCGCGEQGHRSVLDCSIEEFRPDGSVVLGRMTFG</sequence>